<organism evidence="14 15">
    <name type="scientific">Halovulum marinum</name>
    <dbReference type="NCBI Taxonomy" id="2662447"/>
    <lineage>
        <taxon>Bacteria</taxon>
        <taxon>Pseudomonadati</taxon>
        <taxon>Pseudomonadota</taxon>
        <taxon>Alphaproteobacteria</taxon>
        <taxon>Rhodobacterales</taxon>
        <taxon>Paracoccaceae</taxon>
        <taxon>Halovulum</taxon>
    </lineage>
</organism>
<keyword evidence="9 10" id="KW-0342">GTP-binding</keyword>
<dbReference type="Gene3D" id="1.10.40.50">
    <property type="entry name" value="Probable gtpase engc, domain 3"/>
    <property type="match status" value="1"/>
</dbReference>
<feature type="binding site" evidence="10">
    <location>
        <position position="297"/>
    </location>
    <ligand>
        <name>Zn(2+)</name>
        <dbReference type="ChEBI" id="CHEBI:29105"/>
    </ligand>
</feature>
<gene>
    <name evidence="10 14" type="primary">rsgA</name>
    <name evidence="14" type="ORF">GE300_04455</name>
</gene>
<keyword evidence="1 10" id="KW-0963">Cytoplasm</keyword>
<evidence type="ECO:0000256" key="7">
    <source>
        <dbReference type="ARBA" id="ARBA00022833"/>
    </source>
</evidence>
<dbReference type="InterPro" id="IPR027417">
    <property type="entry name" value="P-loop_NTPase"/>
</dbReference>
<feature type="compositionally biased region" description="Basic residues" evidence="11">
    <location>
        <begin position="351"/>
        <end position="363"/>
    </location>
</feature>
<dbReference type="PANTHER" id="PTHR32120">
    <property type="entry name" value="SMALL RIBOSOMAL SUBUNIT BIOGENESIS GTPASE RSGA"/>
    <property type="match status" value="1"/>
</dbReference>
<dbReference type="CDD" id="cd01854">
    <property type="entry name" value="YjeQ_EngC"/>
    <property type="match status" value="1"/>
</dbReference>
<evidence type="ECO:0000256" key="9">
    <source>
        <dbReference type="ARBA" id="ARBA00023134"/>
    </source>
</evidence>
<comment type="cofactor">
    <cofactor evidence="10">
        <name>Zn(2+)</name>
        <dbReference type="ChEBI" id="CHEBI:29105"/>
    </cofactor>
    <text evidence="10">Binds 1 zinc ion per subunit.</text>
</comment>
<dbReference type="SUPFAM" id="SSF52540">
    <property type="entry name" value="P-loop containing nucleoside triphosphate hydrolases"/>
    <property type="match status" value="1"/>
</dbReference>
<comment type="similarity">
    <text evidence="10">Belongs to the TRAFAC class YlqF/YawG GTPase family. RsgA subfamily.</text>
</comment>
<comment type="function">
    <text evidence="10">One of several proteins that assist in the late maturation steps of the functional core of the 30S ribosomal subunit. Helps release RbfA from mature subunits. May play a role in the assembly of ribosomal proteins into the subunit. Circularly permuted GTPase that catalyzes slow GTP hydrolysis, GTPase activity is stimulated by the 30S ribosomal subunit.</text>
</comment>
<comment type="caution">
    <text evidence="14">The sequence shown here is derived from an EMBL/GenBank/DDBJ whole genome shotgun (WGS) entry which is preliminary data.</text>
</comment>
<dbReference type="GO" id="GO:0005525">
    <property type="term" value="F:GTP binding"/>
    <property type="evidence" value="ECO:0007669"/>
    <property type="project" value="UniProtKB-UniRule"/>
</dbReference>
<dbReference type="PROSITE" id="PS50936">
    <property type="entry name" value="ENGC_GTPASE"/>
    <property type="match status" value="1"/>
</dbReference>
<dbReference type="InterPro" id="IPR010914">
    <property type="entry name" value="RsgA_GTPase_dom"/>
</dbReference>
<dbReference type="EMBL" id="WIND01000002">
    <property type="protein sequence ID" value="MSU88874.1"/>
    <property type="molecule type" value="Genomic_DNA"/>
</dbReference>
<dbReference type="Gene3D" id="3.40.50.300">
    <property type="entry name" value="P-loop containing nucleotide triphosphate hydrolases"/>
    <property type="match status" value="1"/>
</dbReference>
<feature type="binding site" evidence="10">
    <location>
        <position position="305"/>
    </location>
    <ligand>
        <name>Zn(2+)</name>
        <dbReference type="ChEBI" id="CHEBI:29105"/>
    </ligand>
</feature>
<evidence type="ECO:0000256" key="1">
    <source>
        <dbReference type="ARBA" id="ARBA00022490"/>
    </source>
</evidence>
<dbReference type="Proteomes" id="UP000474957">
    <property type="component" value="Unassembled WGS sequence"/>
</dbReference>
<comment type="subcellular location">
    <subcellularLocation>
        <location evidence="10">Cytoplasm</location>
    </subcellularLocation>
</comment>
<feature type="binding site" evidence="10">
    <location>
        <position position="292"/>
    </location>
    <ligand>
        <name>Zn(2+)</name>
        <dbReference type="ChEBI" id="CHEBI:29105"/>
    </ligand>
</feature>
<evidence type="ECO:0000256" key="5">
    <source>
        <dbReference type="ARBA" id="ARBA00022741"/>
    </source>
</evidence>
<dbReference type="PANTHER" id="PTHR32120:SF10">
    <property type="entry name" value="SMALL RIBOSOMAL SUBUNIT BIOGENESIS GTPASE RSGA"/>
    <property type="match status" value="1"/>
</dbReference>
<feature type="binding site" evidence="10">
    <location>
        <position position="299"/>
    </location>
    <ligand>
        <name>Zn(2+)</name>
        <dbReference type="ChEBI" id="CHEBI:29105"/>
    </ligand>
</feature>
<keyword evidence="2 10" id="KW-0690">Ribosome biogenesis</keyword>
<keyword evidence="5 10" id="KW-0547">Nucleotide-binding</keyword>
<keyword evidence="15" id="KW-1185">Reference proteome</keyword>
<keyword evidence="7 10" id="KW-0862">Zinc</keyword>
<dbReference type="GO" id="GO:0019843">
    <property type="term" value="F:rRNA binding"/>
    <property type="evidence" value="ECO:0007669"/>
    <property type="project" value="UniProtKB-KW"/>
</dbReference>
<evidence type="ECO:0000259" key="12">
    <source>
        <dbReference type="PROSITE" id="PS50936"/>
    </source>
</evidence>
<feature type="binding site" evidence="10">
    <location>
        <begin position="160"/>
        <end position="163"/>
    </location>
    <ligand>
        <name>GTP</name>
        <dbReference type="ChEBI" id="CHEBI:37565"/>
    </ligand>
</feature>
<dbReference type="Pfam" id="PF03193">
    <property type="entry name" value="RsgA_GTPase"/>
    <property type="match status" value="1"/>
</dbReference>
<evidence type="ECO:0000256" key="11">
    <source>
        <dbReference type="SAM" id="MobiDB-lite"/>
    </source>
</evidence>
<keyword evidence="6 10" id="KW-0378">Hydrolase</keyword>
<dbReference type="NCBIfam" id="TIGR00157">
    <property type="entry name" value="ribosome small subunit-dependent GTPase A"/>
    <property type="match status" value="1"/>
</dbReference>
<feature type="binding site" evidence="10">
    <location>
        <begin position="212"/>
        <end position="220"/>
    </location>
    <ligand>
        <name>GTP</name>
        <dbReference type="ChEBI" id="CHEBI:37565"/>
    </ligand>
</feature>
<dbReference type="HAMAP" id="MF_01820">
    <property type="entry name" value="GTPase_RsgA"/>
    <property type="match status" value="1"/>
</dbReference>
<evidence type="ECO:0000259" key="13">
    <source>
        <dbReference type="PROSITE" id="PS51721"/>
    </source>
</evidence>
<dbReference type="GO" id="GO:0046872">
    <property type="term" value="F:metal ion binding"/>
    <property type="evidence" value="ECO:0007669"/>
    <property type="project" value="UniProtKB-KW"/>
</dbReference>
<name>A0A6L5YYV7_9RHOB</name>
<evidence type="ECO:0000313" key="15">
    <source>
        <dbReference type="Proteomes" id="UP000474957"/>
    </source>
</evidence>
<dbReference type="InterPro" id="IPR030378">
    <property type="entry name" value="G_CP_dom"/>
</dbReference>
<reference evidence="14 15" key="1">
    <citation type="submission" date="2019-10" db="EMBL/GenBank/DDBJ databases">
        <title>Cognatihalovulum marinum gen. nov. sp. nov., a new member of the family Rhodobacteraceae isolated from deep seawater of the Northwest Indian Ocean.</title>
        <authorList>
            <person name="Ruan C."/>
            <person name="Wang J."/>
            <person name="Zheng X."/>
            <person name="Song L."/>
            <person name="Zhu Y."/>
            <person name="Huang Y."/>
            <person name="Lu Z."/>
            <person name="Du W."/>
            <person name="Huang L."/>
            <person name="Dai X."/>
        </authorList>
    </citation>
    <scope>NUCLEOTIDE SEQUENCE [LARGE SCALE GENOMIC DNA]</scope>
    <source>
        <strain evidence="14 15">2CG4</strain>
    </source>
</reference>
<evidence type="ECO:0000313" key="14">
    <source>
        <dbReference type="EMBL" id="MSU88874.1"/>
    </source>
</evidence>
<sequence length="363" mass="39017">MTGEGTDAATGEPVLHLAYATPDLAALGWRPHFTAQLDAEEYTARAPVRVLTINRSGLTVRGAELHGHAPPVPDARGGPATVGDWLLVDPETLRPVRLLERFSLIARRAPGSDRERQLIAANIDTLFIATSCNQDFNPARLERYLALARGAGVTPVIVLTKADLSDDAQALVPEAEALSPGLIVEILDARDRTAAQRLAPWCGKGQTVGIVGSSGVGKSTLIATLTGEALATQGIREDDARGRHTTTRRQLHRLPGGGWLLDTPGMRELQLTDAAEGLAEVFADIAELAAACRFRDCRHRTEPGCAVQAAIGDGTLDPARLARWRKLAAEDSHNSASLAERRARDKQFGKMVKRVTKGKPNRR</sequence>
<evidence type="ECO:0000256" key="6">
    <source>
        <dbReference type="ARBA" id="ARBA00022801"/>
    </source>
</evidence>
<dbReference type="AlphaFoldDB" id="A0A6L5YYV7"/>
<feature type="domain" description="EngC GTPase" evidence="12">
    <location>
        <begin position="121"/>
        <end position="267"/>
    </location>
</feature>
<protein>
    <recommendedName>
        <fullName evidence="10">Small ribosomal subunit biogenesis GTPase RsgA</fullName>
        <ecNumber evidence="10">3.6.1.-</ecNumber>
    </recommendedName>
</protein>
<dbReference type="EC" id="3.6.1.-" evidence="10"/>
<accession>A0A6L5YYV7</accession>
<evidence type="ECO:0000256" key="10">
    <source>
        <dbReference type="HAMAP-Rule" id="MF_01820"/>
    </source>
</evidence>
<dbReference type="InterPro" id="IPR004881">
    <property type="entry name" value="Ribosome_biogen_GTPase_RsgA"/>
</dbReference>
<feature type="domain" description="CP-type G" evidence="13">
    <location>
        <begin position="115"/>
        <end position="269"/>
    </location>
</feature>
<keyword evidence="4 10" id="KW-0699">rRNA-binding</keyword>
<evidence type="ECO:0000256" key="4">
    <source>
        <dbReference type="ARBA" id="ARBA00022730"/>
    </source>
</evidence>
<dbReference type="GO" id="GO:0042274">
    <property type="term" value="P:ribosomal small subunit biogenesis"/>
    <property type="evidence" value="ECO:0007669"/>
    <property type="project" value="UniProtKB-UniRule"/>
</dbReference>
<comment type="subunit">
    <text evidence="10">Monomer. Associates with 30S ribosomal subunit, binds 16S rRNA.</text>
</comment>
<dbReference type="GO" id="GO:0005737">
    <property type="term" value="C:cytoplasm"/>
    <property type="evidence" value="ECO:0007669"/>
    <property type="project" value="UniProtKB-SubCell"/>
</dbReference>
<keyword evidence="8 10" id="KW-0694">RNA-binding</keyword>
<dbReference type="PROSITE" id="PS51721">
    <property type="entry name" value="G_CP"/>
    <property type="match status" value="1"/>
</dbReference>
<proteinExistence type="inferred from homology"/>
<evidence type="ECO:0000256" key="3">
    <source>
        <dbReference type="ARBA" id="ARBA00022723"/>
    </source>
</evidence>
<keyword evidence="3 10" id="KW-0479">Metal-binding</keyword>
<feature type="region of interest" description="Disordered" evidence="11">
    <location>
        <begin position="330"/>
        <end position="363"/>
    </location>
</feature>
<dbReference type="GO" id="GO:0003924">
    <property type="term" value="F:GTPase activity"/>
    <property type="evidence" value="ECO:0007669"/>
    <property type="project" value="UniProtKB-UniRule"/>
</dbReference>
<evidence type="ECO:0000256" key="2">
    <source>
        <dbReference type="ARBA" id="ARBA00022517"/>
    </source>
</evidence>
<feature type="compositionally biased region" description="Basic and acidic residues" evidence="11">
    <location>
        <begin position="330"/>
        <end position="348"/>
    </location>
</feature>
<evidence type="ECO:0000256" key="8">
    <source>
        <dbReference type="ARBA" id="ARBA00022884"/>
    </source>
</evidence>